<reference evidence="2" key="1">
    <citation type="submission" date="2020-01" db="EMBL/GenBank/DDBJ databases">
        <title>Insect and environment-associated Actinomycetes.</title>
        <authorList>
            <person name="Currrie C."/>
            <person name="Chevrette M."/>
            <person name="Carlson C."/>
            <person name="Stubbendieck R."/>
            <person name="Wendt-Pienkowski E."/>
        </authorList>
    </citation>
    <scope>NUCLEOTIDE SEQUENCE</scope>
    <source>
        <strain evidence="2">SID7499</strain>
    </source>
</reference>
<organism evidence="2">
    <name type="scientific">Streptomyces sp. SID7499</name>
    <dbReference type="NCBI Taxonomy" id="2706086"/>
    <lineage>
        <taxon>Bacteria</taxon>
        <taxon>Bacillati</taxon>
        <taxon>Actinomycetota</taxon>
        <taxon>Actinomycetes</taxon>
        <taxon>Kitasatosporales</taxon>
        <taxon>Streptomycetaceae</taxon>
        <taxon>Streptomyces</taxon>
    </lineage>
</organism>
<evidence type="ECO:0008006" key="3">
    <source>
        <dbReference type="Google" id="ProtNLM"/>
    </source>
</evidence>
<gene>
    <name evidence="2" type="ORF">G3M58_93835</name>
</gene>
<feature type="region of interest" description="Disordered" evidence="1">
    <location>
        <begin position="71"/>
        <end position="90"/>
    </location>
</feature>
<evidence type="ECO:0000256" key="1">
    <source>
        <dbReference type="SAM" id="MobiDB-lite"/>
    </source>
</evidence>
<dbReference type="EMBL" id="JAAGMN010010100">
    <property type="protein sequence ID" value="NEE23122.1"/>
    <property type="molecule type" value="Genomic_DNA"/>
</dbReference>
<sequence length="125" mass="13610">MAHVESAHLVELALSNATPTDADAEALRHIDHCTRCRDELRSLTRLVTAARTAQLVDLPTAPPARVWQRINRDLSTGTPPPRPHARTPDHRKRALLALLALAAAAGIAHRHLRERAKPAQKGPGS</sequence>
<evidence type="ECO:0000313" key="2">
    <source>
        <dbReference type="EMBL" id="NEE23122.1"/>
    </source>
</evidence>
<comment type="caution">
    <text evidence="2">The sequence shown here is derived from an EMBL/GenBank/DDBJ whole genome shotgun (WGS) entry which is preliminary data.</text>
</comment>
<name>A0A6G3XZW6_9ACTN</name>
<dbReference type="AlphaFoldDB" id="A0A6G3XZW6"/>
<protein>
    <recommendedName>
        <fullName evidence="3">Zf-HC2 domain-containing protein</fullName>
    </recommendedName>
</protein>
<accession>A0A6G3XZW6</accession>
<proteinExistence type="predicted"/>